<feature type="transmembrane region" description="Helical" evidence="6">
    <location>
        <begin position="77"/>
        <end position="95"/>
    </location>
</feature>
<dbReference type="OrthoDB" id="9812221at2"/>
<organism evidence="7 8">
    <name type="scientific">Kiloniella litopenaei</name>
    <dbReference type="NCBI Taxonomy" id="1549748"/>
    <lineage>
        <taxon>Bacteria</taxon>
        <taxon>Pseudomonadati</taxon>
        <taxon>Pseudomonadota</taxon>
        <taxon>Alphaproteobacteria</taxon>
        <taxon>Rhodospirillales</taxon>
        <taxon>Kiloniellaceae</taxon>
        <taxon>Kiloniella</taxon>
    </lineage>
</organism>
<feature type="transmembrane region" description="Helical" evidence="6">
    <location>
        <begin position="255"/>
        <end position="278"/>
    </location>
</feature>
<feature type="transmembrane region" description="Helical" evidence="6">
    <location>
        <begin position="42"/>
        <end position="65"/>
    </location>
</feature>
<evidence type="ECO:0008006" key="9">
    <source>
        <dbReference type="Google" id="ProtNLM"/>
    </source>
</evidence>
<dbReference type="SUPFAM" id="SSF103473">
    <property type="entry name" value="MFS general substrate transporter"/>
    <property type="match status" value="1"/>
</dbReference>
<evidence type="ECO:0000256" key="4">
    <source>
        <dbReference type="ARBA" id="ARBA00022989"/>
    </source>
</evidence>
<evidence type="ECO:0000256" key="3">
    <source>
        <dbReference type="ARBA" id="ARBA00022692"/>
    </source>
</evidence>
<dbReference type="InterPro" id="IPR011701">
    <property type="entry name" value="MFS"/>
</dbReference>
<evidence type="ECO:0000256" key="1">
    <source>
        <dbReference type="ARBA" id="ARBA00004651"/>
    </source>
</evidence>
<dbReference type="Gene3D" id="1.20.1250.20">
    <property type="entry name" value="MFS general substrate transporter like domains"/>
    <property type="match status" value="1"/>
</dbReference>
<dbReference type="AlphaFoldDB" id="A0A0M2R6P7"/>
<keyword evidence="8" id="KW-1185">Reference proteome</keyword>
<protein>
    <recommendedName>
        <fullName evidence="9">Major facilitator superfamily (MFS) profile domain-containing protein</fullName>
    </recommendedName>
</protein>
<feature type="transmembrane region" description="Helical" evidence="6">
    <location>
        <begin position="170"/>
        <end position="189"/>
    </location>
</feature>
<keyword evidence="4 6" id="KW-1133">Transmembrane helix</keyword>
<keyword evidence="5 6" id="KW-0472">Membrane</keyword>
<evidence type="ECO:0000256" key="6">
    <source>
        <dbReference type="SAM" id="Phobius"/>
    </source>
</evidence>
<dbReference type="PANTHER" id="PTHR23513:SF11">
    <property type="entry name" value="STAPHYLOFERRIN A TRANSPORTER"/>
    <property type="match status" value="1"/>
</dbReference>
<feature type="transmembrane region" description="Helical" evidence="6">
    <location>
        <begin position="308"/>
        <end position="326"/>
    </location>
</feature>
<sequence>MHSLSRSKNLYLLVLSNFMTSIGQGVALIATPWFLINSNDGSAVFGVVAFTVNLFIFCTAPWFGVFVDRYSRKGMMITIRIVLLLLLAALFALSYLEQYQAPLMAMYFALGSLFFILNQSARSAFIQEVFDEGHYAKVNSIMEVEGQAAAVVTGAIAAVMLRHWSLQEIIMLNLGAIFVSLAAVCVVSYQHQIRPSEDKPSFLSEFMVGLNYLCRHPKLTVFVLSSATPYNCVQTGNYLVPIVLVVLLSEGAETLALYEIIFGLGAVVAGLTYACLFSARSPTQVILFNMCIFSLVLVAQSFSPNLFTVIWLALFLGIANSSLRIARNNWLMTVIDPVVFGRVMTTIPSLFLGMKAALIGVVVFVVENWGPHAAIGTLCVFQLLSHLIAWYSYRAGLSYGVQQDALAQDVPQKA</sequence>
<dbReference type="STRING" id="1549748.WH95_06480"/>
<dbReference type="PANTHER" id="PTHR23513">
    <property type="entry name" value="INTEGRAL MEMBRANE EFFLUX PROTEIN-RELATED"/>
    <property type="match status" value="1"/>
</dbReference>
<dbReference type="GO" id="GO:0022857">
    <property type="term" value="F:transmembrane transporter activity"/>
    <property type="evidence" value="ECO:0007669"/>
    <property type="project" value="InterPro"/>
</dbReference>
<dbReference type="RefSeq" id="WP_046504701.1">
    <property type="nucleotide sequence ID" value="NZ_LANI01000004.1"/>
</dbReference>
<evidence type="ECO:0000313" key="7">
    <source>
        <dbReference type="EMBL" id="KKJ77356.1"/>
    </source>
</evidence>
<feature type="transmembrane region" description="Helical" evidence="6">
    <location>
        <begin position="101"/>
        <end position="117"/>
    </location>
</feature>
<feature type="transmembrane region" description="Helical" evidence="6">
    <location>
        <begin position="12"/>
        <end position="36"/>
    </location>
</feature>
<evidence type="ECO:0000256" key="5">
    <source>
        <dbReference type="ARBA" id="ARBA00023136"/>
    </source>
</evidence>
<comment type="subcellular location">
    <subcellularLocation>
        <location evidence="1">Cell membrane</location>
        <topology evidence="1">Multi-pass membrane protein</topology>
    </subcellularLocation>
</comment>
<reference evidence="7 8" key="1">
    <citation type="submission" date="2015-03" db="EMBL/GenBank/DDBJ databases">
        <title>Genome sequence of Kiloniella sp. P1-1, isolated from the gut microflora of Pacific white shrimp, Penaeus vannamei.</title>
        <authorList>
            <person name="Shao Z."/>
            <person name="Wang L."/>
            <person name="Li X."/>
        </authorList>
    </citation>
    <scope>NUCLEOTIDE SEQUENCE [LARGE SCALE GENOMIC DNA]</scope>
    <source>
        <strain evidence="7 8">P1-1</strain>
    </source>
</reference>
<comment type="caution">
    <text evidence="7">The sequence shown here is derived from an EMBL/GenBank/DDBJ whole genome shotgun (WGS) entry which is preliminary data.</text>
</comment>
<accession>A0A0M2R6P7</accession>
<gene>
    <name evidence="7" type="ORF">WH95_06480</name>
</gene>
<dbReference type="InterPro" id="IPR036259">
    <property type="entry name" value="MFS_trans_sf"/>
</dbReference>
<dbReference type="Pfam" id="PF07690">
    <property type="entry name" value="MFS_1"/>
    <property type="match status" value="1"/>
</dbReference>
<proteinExistence type="predicted"/>
<dbReference type="CDD" id="cd06173">
    <property type="entry name" value="MFS_MefA_like"/>
    <property type="match status" value="1"/>
</dbReference>
<dbReference type="Proteomes" id="UP000034491">
    <property type="component" value="Unassembled WGS sequence"/>
</dbReference>
<keyword evidence="2" id="KW-1003">Cell membrane</keyword>
<evidence type="ECO:0000313" key="8">
    <source>
        <dbReference type="Proteomes" id="UP000034491"/>
    </source>
</evidence>
<evidence type="ECO:0000256" key="2">
    <source>
        <dbReference type="ARBA" id="ARBA00022475"/>
    </source>
</evidence>
<feature type="transmembrane region" description="Helical" evidence="6">
    <location>
        <begin position="285"/>
        <end position="302"/>
    </location>
</feature>
<dbReference type="EMBL" id="LANI01000004">
    <property type="protein sequence ID" value="KKJ77356.1"/>
    <property type="molecule type" value="Genomic_DNA"/>
</dbReference>
<feature type="transmembrane region" description="Helical" evidence="6">
    <location>
        <begin position="372"/>
        <end position="393"/>
    </location>
</feature>
<name>A0A0M2R6P7_9PROT</name>
<dbReference type="GO" id="GO:0005886">
    <property type="term" value="C:plasma membrane"/>
    <property type="evidence" value="ECO:0007669"/>
    <property type="project" value="UniProtKB-SubCell"/>
</dbReference>
<keyword evidence="3 6" id="KW-0812">Transmembrane</keyword>
<feature type="transmembrane region" description="Helical" evidence="6">
    <location>
        <begin position="347"/>
        <end position="366"/>
    </location>
</feature>